<name>A0A1N6F3P8_9BACT</name>
<protein>
    <recommendedName>
        <fullName evidence="4">O-Antigen ligase</fullName>
    </recommendedName>
</protein>
<feature type="transmembrane region" description="Helical" evidence="1">
    <location>
        <begin position="378"/>
        <end position="396"/>
    </location>
</feature>
<evidence type="ECO:0000256" key="1">
    <source>
        <dbReference type="SAM" id="Phobius"/>
    </source>
</evidence>
<accession>A0A1N6F3P8</accession>
<feature type="transmembrane region" description="Helical" evidence="1">
    <location>
        <begin position="54"/>
        <end position="73"/>
    </location>
</feature>
<dbReference type="AlphaFoldDB" id="A0A1N6F3P8"/>
<sequence>MNLKKTGVFLYTMLSTLKVSLVGQLWLNEFLVILATPFTYKPSDLDEYPYLKKMLAALLLLLMFQVVTDLLIVHSTPQNYLRGWAGTIIAMLSFIFLFKTLNEPSTILFFIFMTMIKNIIYTDDIVDSDMSYFKFKIAPILTNAMYLLVYYLYQRGEQKLVLSSLVGFSLLCFAMDSRSTGLIFFISAAIIYFLNSKVSISRQKIILFSVIAAILFQICYFFYVRAVLDGEIGGDHSREQLERLDNPYNPLGLLITGRAETFAAGAAIADKPIFGHGSWAPDKTLKYYMILLMYHDEEMNLQSAREIDHLVPSHSVLMGAWVNWGIGGFLAICYLFWLLMKIGFNLIRNGQELALYPVLVLMTIGLMWTFLFSPFQALRLYIPGIAAILLTSYYELKEMTVPEWALYNN</sequence>
<feature type="transmembrane region" description="Helical" evidence="1">
    <location>
        <begin position="133"/>
        <end position="153"/>
    </location>
</feature>
<feature type="transmembrane region" description="Helical" evidence="1">
    <location>
        <begin position="104"/>
        <end position="121"/>
    </location>
</feature>
<keyword evidence="1" id="KW-1133">Transmembrane helix</keyword>
<organism evidence="2 3">
    <name type="scientific">Chitinophaga niabensis</name>
    <dbReference type="NCBI Taxonomy" id="536979"/>
    <lineage>
        <taxon>Bacteria</taxon>
        <taxon>Pseudomonadati</taxon>
        <taxon>Bacteroidota</taxon>
        <taxon>Chitinophagia</taxon>
        <taxon>Chitinophagales</taxon>
        <taxon>Chitinophagaceae</taxon>
        <taxon>Chitinophaga</taxon>
    </lineage>
</organism>
<keyword evidence="1" id="KW-0812">Transmembrane</keyword>
<gene>
    <name evidence="2" type="ORF">SAMN04488055_1997</name>
</gene>
<proteinExistence type="predicted"/>
<dbReference type="OrthoDB" id="118203at2"/>
<evidence type="ECO:0000313" key="2">
    <source>
        <dbReference type="EMBL" id="SIN89918.1"/>
    </source>
</evidence>
<feature type="transmembrane region" description="Helical" evidence="1">
    <location>
        <begin position="7"/>
        <end position="27"/>
    </location>
</feature>
<dbReference type="EMBL" id="FSRA01000001">
    <property type="protein sequence ID" value="SIN89918.1"/>
    <property type="molecule type" value="Genomic_DNA"/>
</dbReference>
<feature type="transmembrane region" description="Helical" evidence="1">
    <location>
        <begin position="321"/>
        <end position="341"/>
    </location>
</feature>
<dbReference type="STRING" id="536979.SAMN04488055_1997"/>
<feature type="transmembrane region" description="Helical" evidence="1">
    <location>
        <begin position="165"/>
        <end position="193"/>
    </location>
</feature>
<keyword evidence="3" id="KW-1185">Reference proteome</keyword>
<dbReference type="RefSeq" id="WP_074239095.1">
    <property type="nucleotide sequence ID" value="NZ_FSRA01000001.1"/>
</dbReference>
<reference evidence="2 3" key="1">
    <citation type="submission" date="2016-11" db="EMBL/GenBank/DDBJ databases">
        <authorList>
            <person name="Jaros S."/>
            <person name="Januszkiewicz K."/>
            <person name="Wedrychowicz H."/>
        </authorList>
    </citation>
    <scope>NUCLEOTIDE SEQUENCE [LARGE SCALE GENOMIC DNA]</scope>
    <source>
        <strain evidence="2 3">DSM 24787</strain>
    </source>
</reference>
<evidence type="ECO:0000313" key="3">
    <source>
        <dbReference type="Proteomes" id="UP000185003"/>
    </source>
</evidence>
<feature type="transmembrane region" description="Helical" evidence="1">
    <location>
        <begin position="205"/>
        <end position="223"/>
    </location>
</feature>
<dbReference type="Proteomes" id="UP000185003">
    <property type="component" value="Unassembled WGS sequence"/>
</dbReference>
<keyword evidence="1" id="KW-0472">Membrane</keyword>
<evidence type="ECO:0008006" key="4">
    <source>
        <dbReference type="Google" id="ProtNLM"/>
    </source>
</evidence>
<feature type="transmembrane region" description="Helical" evidence="1">
    <location>
        <begin position="353"/>
        <end position="372"/>
    </location>
</feature>